<dbReference type="Pfam" id="PF08245">
    <property type="entry name" value="Mur_ligase_M"/>
    <property type="match status" value="1"/>
</dbReference>
<reference evidence="3 4" key="1">
    <citation type="submission" date="2019-02" db="EMBL/GenBank/DDBJ databases">
        <title>Deep-cultivation of Planctomycetes and their phenomic and genomic characterization uncovers novel biology.</title>
        <authorList>
            <person name="Wiegand S."/>
            <person name="Jogler M."/>
            <person name="Boedeker C."/>
            <person name="Pinto D."/>
            <person name="Vollmers J."/>
            <person name="Rivas-Marin E."/>
            <person name="Kohn T."/>
            <person name="Peeters S.H."/>
            <person name="Heuer A."/>
            <person name="Rast P."/>
            <person name="Oberbeckmann S."/>
            <person name="Bunk B."/>
            <person name="Jeske O."/>
            <person name="Meyerdierks A."/>
            <person name="Storesund J.E."/>
            <person name="Kallscheuer N."/>
            <person name="Luecker S."/>
            <person name="Lage O.M."/>
            <person name="Pohl T."/>
            <person name="Merkel B.J."/>
            <person name="Hornburger P."/>
            <person name="Mueller R.-W."/>
            <person name="Bruemmer F."/>
            <person name="Labrenz M."/>
            <person name="Spormann A.M."/>
            <person name="Op Den Camp H."/>
            <person name="Overmann J."/>
            <person name="Amann R."/>
            <person name="Jetten M.S.M."/>
            <person name="Mascher T."/>
            <person name="Medema M.H."/>
            <person name="Devos D.P."/>
            <person name="Kaster A.-K."/>
            <person name="Ovreas L."/>
            <person name="Rohde M."/>
            <person name="Galperin M.Y."/>
            <person name="Jogler C."/>
        </authorList>
    </citation>
    <scope>NUCLEOTIDE SEQUENCE [LARGE SCALE GENOMIC DNA]</scope>
    <source>
        <strain evidence="3 4">Mal64</strain>
    </source>
</reference>
<dbReference type="InterPro" id="IPR036615">
    <property type="entry name" value="Mur_ligase_C_dom_sf"/>
</dbReference>
<proteinExistence type="predicted"/>
<dbReference type="EMBL" id="SJPQ01000001">
    <property type="protein sequence ID" value="TWT90050.1"/>
    <property type="molecule type" value="Genomic_DNA"/>
</dbReference>
<dbReference type="SUPFAM" id="SSF53244">
    <property type="entry name" value="MurD-like peptide ligases, peptide-binding domain"/>
    <property type="match status" value="1"/>
</dbReference>
<accession>A0A5C5ZRY3</accession>
<organism evidence="3 4">
    <name type="scientific">Pseudobythopirellula maris</name>
    <dbReference type="NCBI Taxonomy" id="2527991"/>
    <lineage>
        <taxon>Bacteria</taxon>
        <taxon>Pseudomonadati</taxon>
        <taxon>Planctomycetota</taxon>
        <taxon>Planctomycetia</taxon>
        <taxon>Pirellulales</taxon>
        <taxon>Lacipirellulaceae</taxon>
        <taxon>Pseudobythopirellula</taxon>
    </lineage>
</organism>
<dbReference type="Gene3D" id="3.90.190.20">
    <property type="entry name" value="Mur ligase, C-terminal domain"/>
    <property type="match status" value="1"/>
</dbReference>
<dbReference type="AlphaFoldDB" id="A0A5C5ZRY3"/>
<feature type="domain" description="Mur ligase central" evidence="2">
    <location>
        <begin position="25"/>
        <end position="224"/>
    </location>
</feature>
<dbReference type="InterPro" id="IPR004101">
    <property type="entry name" value="Mur_ligase_C"/>
</dbReference>
<dbReference type="GO" id="GO:0047482">
    <property type="term" value="F:UDP-N-acetylmuramoyl-L-alanyl-D-glutamate-L-lysine ligase activity"/>
    <property type="evidence" value="ECO:0007669"/>
    <property type="project" value="UniProtKB-EC"/>
</dbReference>
<protein>
    <submittedName>
        <fullName evidence="3">MurE-like ligase</fullName>
        <ecNumber evidence="3">6.3.2.7</ecNumber>
    </submittedName>
</protein>
<dbReference type="InterPro" id="IPR013221">
    <property type="entry name" value="Mur_ligase_cen"/>
</dbReference>
<dbReference type="PANTHER" id="PTHR23135">
    <property type="entry name" value="MUR LIGASE FAMILY MEMBER"/>
    <property type="match status" value="1"/>
</dbReference>
<keyword evidence="4" id="KW-1185">Reference proteome</keyword>
<dbReference type="RefSeq" id="WP_146396369.1">
    <property type="nucleotide sequence ID" value="NZ_SJPQ01000001.1"/>
</dbReference>
<dbReference type="Gene3D" id="3.40.1190.10">
    <property type="entry name" value="Mur-like, catalytic domain"/>
    <property type="match status" value="1"/>
</dbReference>
<dbReference type="GO" id="GO:0005524">
    <property type="term" value="F:ATP binding"/>
    <property type="evidence" value="ECO:0007669"/>
    <property type="project" value="InterPro"/>
</dbReference>
<evidence type="ECO:0000313" key="4">
    <source>
        <dbReference type="Proteomes" id="UP000315440"/>
    </source>
</evidence>
<dbReference type="Proteomes" id="UP000315440">
    <property type="component" value="Unassembled WGS sequence"/>
</dbReference>
<feature type="domain" description="Mur ligase C-terminal" evidence="1">
    <location>
        <begin position="254"/>
        <end position="361"/>
    </location>
</feature>
<dbReference type="EC" id="6.3.2.7" evidence="3"/>
<dbReference type="OrthoDB" id="285976at2"/>
<dbReference type="InterPro" id="IPR036565">
    <property type="entry name" value="Mur-like_cat_sf"/>
</dbReference>
<evidence type="ECO:0000259" key="2">
    <source>
        <dbReference type="Pfam" id="PF08245"/>
    </source>
</evidence>
<evidence type="ECO:0000259" key="1">
    <source>
        <dbReference type="Pfam" id="PF02875"/>
    </source>
</evidence>
<dbReference type="Pfam" id="PF02875">
    <property type="entry name" value="Mur_ligase_C"/>
    <property type="match status" value="1"/>
</dbReference>
<dbReference type="PANTHER" id="PTHR23135:SF4">
    <property type="entry name" value="UDP-N-ACETYLMURAMOYL-L-ALANYL-D-GLUTAMATE--2,6-DIAMINOPIMELATE LIGASE MURE HOMOLOG, CHLOROPLASTIC"/>
    <property type="match status" value="1"/>
</dbReference>
<keyword evidence="3" id="KW-0436">Ligase</keyword>
<sequence>MPYESQPTSDRSPRRHCQPTPTVAVAGAHGKTSVATLLSAVFAHGNQLFGLKTTRCERDGAESRPVAGAIGPGAIDRWRKRCDENDCDIAVAEAPAGDIADGEFSRIGLVGACLTGLRCERTRRFPSVAMHRHAIEAITAETHREGFVITNADDPACVRLASTADRPVLTFGLDKPADFNATAVENHSGGQVFVATHRGESAAISSAIPGEAHRRNCLAAVATAVACGVDFLDAVRGAESVRRLPGVMQSLTAGQNFPIYFDSARSAEPLRLALRAMRPMANKRVLSVVTLDDSPACVETLSVARSMSDRLFVIAQSESLLTASVLEQLGEGATLVEDRLTAIALAVGLADEGDAVLVAGAAPGDEEVERAVAADFVERRLQQSDDQNLAI</sequence>
<gene>
    <name evidence="3" type="ORF">Mal64_04330</name>
</gene>
<evidence type="ECO:0000313" key="3">
    <source>
        <dbReference type="EMBL" id="TWT90050.1"/>
    </source>
</evidence>
<dbReference type="SUPFAM" id="SSF53623">
    <property type="entry name" value="MurD-like peptide ligases, catalytic domain"/>
    <property type="match status" value="1"/>
</dbReference>
<comment type="caution">
    <text evidence="3">The sequence shown here is derived from an EMBL/GenBank/DDBJ whole genome shotgun (WGS) entry which is preliminary data.</text>
</comment>
<name>A0A5C5ZRY3_9BACT</name>